<keyword evidence="1" id="KW-0808">Transferase</keyword>
<proteinExistence type="predicted"/>
<dbReference type="Pfam" id="PF06325">
    <property type="entry name" value="PrmA"/>
    <property type="match status" value="1"/>
</dbReference>
<keyword evidence="1" id="KW-0687">Ribonucleoprotein</keyword>
<name>W0B918_9GAMM</name>
<dbReference type="KEGG" id="lok:Loa_00772"/>
<accession>W0B918</accession>
<sequence>MVSGILKEQQAEVIDAYQALYTHQDTLIQDDWALLVFKAR</sequence>
<dbReference type="EMBL" id="CP004006">
    <property type="protein sequence ID" value="AHE66340.1"/>
    <property type="molecule type" value="Genomic_DNA"/>
</dbReference>
<organism evidence="1 2">
    <name type="scientific">Legionella oakridgensis ATCC 33761 = DSM 21215</name>
    <dbReference type="NCBI Taxonomy" id="1268635"/>
    <lineage>
        <taxon>Bacteria</taxon>
        <taxon>Pseudomonadati</taxon>
        <taxon>Pseudomonadota</taxon>
        <taxon>Gammaproteobacteria</taxon>
        <taxon>Legionellales</taxon>
        <taxon>Legionellaceae</taxon>
        <taxon>Legionella</taxon>
    </lineage>
</organism>
<evidence type="ECO:0000313" key="1">
    <source>
        <dbReference type="EMBL" id="AHE66340.1"/>
    </source>
</evidence>
<dbReference type="PATRIC" id="fig|1268635.3.peg.772"/>
<dbReference type="GO" id="GO:0008168">
    <property type="term" value="F:methyltransferase activity"/>
    <property type="evidence" value="ECO:0007669"/>
    <property type="project" value="UniProtKB-KW"/>
</dbReference>
<dbReference type="STRING" id="1268635.Loa_00772"/>
<dbReference type="AlphaFoldDB" id="W0B918"/>
<reference evidence="1 2" key="1">
    <citation type="journal article" date="2013" name="Int. J. Med. Microbiol.">
        <title>Legionella oakridgensis ATCC 33761 genome sequence and phenotypic characterization reveals its replication capacity in amoebae.</title>
        <authorList>
            <person name="Brzuszkiewicz E."/>
            <person name="Schulz T."/>
            <person name="Rydzewski K."/>
            <person name="Daniel R."/>
            <person name="Gillmaier N."/>
            <person name="Dittmann C."/>
            <person name="Holland G."/>
            <person name="Schunder E."/>
            <person name="Lautner M."/>
            <person name="Eisenreich W."/>
            <person name="Luck C."/>
            <person name="Heuner K."/>
        </authorList>
    </citation>
    <scope>NUCLEOTIDE SEQUENCE [LARGE SCALE GENOMIC DNA]</scope>
    <source>
        <strain>OR-10</strain>
        <strain evidence="2">ATCC 33761</strain>
    </source>
</reference>
<dbReference type="HOGENOM" id="CLU_3291792_0_0_6"/>
<dbReference type="GO" id="GO:0032259">
    <property type="term" value="P:methylation"/>
    <property type="evidence" value="ECO:0007669"/>
    <property type="project" value="UniProtKB-KW"/>
</dbReference>
<dbReference type="GO" id="GO:0005840">
    <property type="term" value="C:ribosome"/>
    <property type="evidence" value="ECO:0007669"/>
    <property type="project" value="UniProtKB-KW"/>
</dbReference>
<keyword evidence="2" id="KW-1185">Reference proteome</keyword>
<protein>
    <submittedName>
        <fullName evidence="1">Ribosomal protein L11 methylase</fullName>
    </submittedName>
</protein>
<gene>
    <name evidence="1" type="ORF">Loa_00772</name>
</gene>
<keyword evidence="1" id="KW-0689">Ribosomal protein</keyword>
<evidence type="ECO:0000313" key="2">
    <source>
        <dbReference type="Proteomes" id="UP000018838"/>
    </source>
</evidence>
<keyword evidence="1" id="KW-0489">Methyltransferase</keyword>
<dbReference type="Proteomes" id="UP000018838">
    <property type="component" value="Chromosome"/>
</dbReference>